<dbReference type="AlphaFoldDB" id="A0A3N4I299"/>
<evidence type="ECO:0000313" key="3">
    <source>
        <dbReference type="Proteomes" id="UP000275078"/>
    </source>
</evidence>
<accession>A0A3N4I299</accession>
<feature type="region of interest" description="Disordered" evidence="1">
    <location>
        <begin position="204"/>
        <end position="238"/>
    </location>
</feature>
<gene>
    <name evidence="2" type="ORF">BJ508DRAFT_309297</name>
</gene>
<proteinExistence type="predicted"/>
<dbReference type="Proteomes" id="UP000275078">
    <property type="component" value="Unassembled WGS sequence"/>
</dbReference>
<sequence>MPPSKRPRSSPTSRKRLYRPSPSGPTIRVGPFKRFKPTPGTPPSSLYALLSHIPLELRYAIYRQCSELTLLQWAHVSPPFHTEIQHFWAGTHGNNPLKFHRHITFWSDEYPTLLNLYVRRTPAGYEPIVNRHTPMLPLCQDPTHETLKLTRCEIETDDSLQQPEHWRNVNGWVLRLEQACLCAQRQQNSRSDVMNMTKWAKCRAKPNSRSALRRRRSPWRGEDSHYGDGSSPAKRVRRAAEWTPKGEVWLRRLDEVLEEGCAYVRKLEW</sequence>
<organism evidence="2 3">
    <name type="scientific">Ascobolus immersus RN42</name>
    <dbReference type="NCBI Taxonomy" id="1160509"/>
    <lineage>
        <taxon>Eukaryota</taxon>
        <taxon>Fungi</taxon>
        <taxon>Dikarya</taxon>
        <taxon>Ascomycota</taxon>
        <taxon>Pezizomycotina</taxon>
        <taxon>Pezizomycetes</taxon>
        <taxon>Pezizales</taxon>
        <taxon>Ascobolaceae</taxon>
        <taxon>Ascobolus</taxon>
    </lineage>
</organism>
<dbReference type="EMBL" id="ML119712">
    <property type="protein sequence ID" value="RPA78351.1"/>
    <property type="molecule type" value="Genomic_DNA"/>
</dbReference>
<evidence type="ECO:0000313" key="2">
    <source>
        <dbReference type="EMBL" id="RPA78351.1"/>
    </source>
</evidence>
<feature type="compositionally biased region" description="Basic residues" evidence="1">
    <location>
        <begin position="1"/>
        <end position="18"/>
    </location>
</feature>
<keyword evidence="3" id="KW-1185">Reference proteome</keyword>
<reference evidence="2 3" key="1">
    <citation type="journal article" date="2018" name="Nat. Ecol. Evol.">
        <title>Pezizomycetes genomes reveal the molecular basis of ectomycorrhizal truffle lifestyle.</title>
        <authorList>
            <person name="Murat C."/>
            <person name="Payen T."/>
            <person name="Noel B."/>
            <person name="Kuo A."/>
            <person name="Morin E."/>
            <person name="Chen J."/>
            <person name="Kohler A."/>
            <person name="Krizsan K."/>
            <person name="Balestrini R."/>
            <person name="Da Silva C."/>
            <person name="Montanini B."/>
            <person name="Hainaut M."/>
            <person name="Levati E."/>
            <person name="Barry K.W."/>
            <person name="Belfiori B."/>
            <person name="Cichocki N."/>
            <person name="Clum A."/>
            <person name="Dockter R.B."/>
            <person name="Fauchery L."/>
            <person name="Guy J."/>
            <person name="Iotti M."/>
            <person name="Le Tacon F."/>
            <person name="Lindquist E.A."/>
            <person name="Lipzen A."/>
            <person name="Malagnac F."/>
            <person name="Mello A."/>
            <person name="Molinier V."/>
            <person name="Miyauchi S."/>
            <person name="Poulain J."/>
            <person name="Riccioni C."/>
            <person name="Rubini A."/>
            <person name="Sitrit Y."/>
            <person name="Splivallo R."/>
            <person name="Traeger S."/>
            <person name="Wang M."/>
            <person name="Zifcakova L."/>
            <person name="Wipf D."/>
            <person name="Zambonelli A."/>
            <person name="Paolocci F."/>
            <person name="Nowrousian M."/>
            <person name="Ottonello S."/>
            <person name="Baldrian P."/>
            <person name="Spatafora J.W."/>
            <person name="Henrissat B."/>
            <person name="Nagy L.G."/>
            <person name="Aury J.M."/>
            <person name="Wincker P."/>
            <person name="Grigoriev I.V."/>
            <person name="Bonfante P."/>
            <person name="Martin F.M."/>
        </authorList>
    </citation>
    <scope>NUCLEOTIDE SEQUENCE [LARGE SCALE GENOMIC DNA]</scope>
    <source>
        <strain evidence="2 3">RN42</strain>
    </source>
</reference>
<evidence type="ECO:0000256" key="1">
    <source>
        <dbReference type="SAM" id="MobiDB-lite"/>
    </source>
</evidence>
<protein>
    <submittedName>
        <fullName evidence="2">Uncharacterized protein</fullName>
    </submittedName>
</protein>
<feature type="compositionally biased region" description="Basic residues" evidence="1">
    <location>
        <begin position="204"/>
        <end position="218"/>
    </location>
</feature>
<feature type="region of interest" description="Disordered" evidence="1">
    <location>
        <begin position="1"/>
        <end position="38"/>
    </location>
</feature>
<name>A0A3N4I299_ASCIM</name>